<dbReference type="eggNOG" id="ENOG5032AYH">
    <property type="taxonomic scope" value="Bacteria"/>
</dbReference>
<feature type="compositionally biased region" description="Low complexity" evidence="1">
    <location>
        <begin position="1"/>
        <end position="13"/>
    </location>
</feature>
<sequence>MTRAAGGRAAGRAARGGAGEARGGAGEARGGAGEARGGAGEARGGAREARGGAGEGAAARLTGAQAHARYEARVARAMTAEDPLAALRAAAEDPALPPALRKALLGADEDGVRMSALLVARLRFERLLRGSPEAEAWFDSDPAEFSAAFRRYHAEVPPTAFFPPGEARLFRRWMESPSAPARAR</sequence>
<gene>
    <name evidence="2" type="ordered locus">sce0142</name>
</gene>
<dbReference type="RefSeq" id="WP_012232777.1">
    <property type="nucleotide sequence ID" value="NC_010162.1"/>
</dbReference>
<dbReference type="AlphaFoldDB" id="A9GLN4"/>
<dbReference type="EMBL" id="AM746676">
    <property type="protein sequence ID" value="CAN90299.1"/>
    <property type="molecule type" value="Genomic_DNA"/>
</dbReference>
<evidence type="ECO:0000313" key="2">
    <source>
        <dbReference type="EMBL" id="CAN90299.1"/>
    </source>
</evidence>
<feature type="region of interest" description="Disordered" evidence="1">
    <location>
        <begin position="1"/>
        <end position="58"/>
    </location>
</feature>
<dbReference type="Proteomes" id="UP000002139">
    <property type="component" value="Chromosome"/>
</dbReference>
<organism evidence="2 3">
    <name type="scientific">Sorangium cellulosum (strain So ce56)</name>
    <name type="common">Polyangium cellulosum (strain So ce56)</name>
    <dbReference type="NCBI Taxonomy" id="448385"/>
    <lineage>
        <taxon>Bacteria</taxon>
        <taxon>Pseudomonadati</taxon>
        <taxon>Myxococcota</taxon>
        <taxon>Polyangia</taxon>
        <taxon>Polyangiales</taxon>
        <taxon>Polyangiaceae</taxon>
        <taxon>Sorangium</taxon>
    </lineage>
</organism>
<accession>A9GLN4</accession>
<reference evidence="2 3" key="1">
    <citation type="journal article" date="2007" name="Nat. Biotechnol.">
        <title>Complete genome sequence of the myxobacterium Sorangium cellulosum.</title>
        <authorList>
            <person name="Schneiker S."/>
            <person name="Perlova O."/>
            <person name="Kaiser O."/>
            <person name="Gerth K."/>
            <person name="Alici A."/>
            <person name="Altmeyer M.O."/>
            <person name="Bartels D."/>
            <person name="Bekel T."/>
            <person name="Beyer S."/>
            <person name="Bode E."/>
            <person name="Bode H.B."/>
            <person name="Bolten C.J."/>
            <person name="Choudhuri J.V."/>
            <person name="Doss S."/>
            <person name="Elnakady Y.A."/>
            <person name="Frank B."/>
            <person name="Gaigalat L."/>
            <person name="Goesmann A."/>
            <person name="Groeger C."/>
            <person name="Gross F."/>
            <person name="Jelsbak L."/>
            <person name="Jelsbak L."/>
            <person name="Kalinowski J."/>
            <person name="Kegler C."/>
            <person name="Knauber T."/>
            <person name="Konietzny S."/>
            <person name="Kopp M."/>
            <person name="Krause L."/>
            <person name="Krug D."/>
            <person name="Linke B."/>
            <person name="Mahmud T."/>
            <person name="Martinez-Arias R."/>
            <person name="McHardy A.C."/>
            <person name="Merai M."/>
            <person name="Meyer F."/>
            <person name="Mormann S."/>
            <person name="Munoz-Dorado J."/>
            <person name="Perez J."/>
            <person name="Pradella S."/>
            <person name="Rachid S."/>
            <person name="Raddatz G."/>
            <person name="Rosenau F."/>
            <person name="Rueckert C."/>
            <person name="Sasse F."/>
            <person name="Scharfe M."/>
            <person name="Schuster S.C."/>
            <person name="Suen G."/>
            <person name="Treuner-Lange A."/>
            <person name="Velicer G.J."/>
            <person name="Vorholter F.-J."/>
            <person name="Weissman K.J."/>
            <person name="Welch R.D."/>
            <person name="Wenzel S.C."/>
            <person name="Whitworth D.E."/>
            <person name="Wilhelm S."/>
            <person name="Wittmann C."/>
            <person name="Bloecker H."/>
            <person name="Puehler A."/>
            <person name="Mueller R."/>
        </authorList>
    </citation>
    <scope>NUCLEOTIDE SEQUENCE [LARGE SCALE GENOMIC DNA]</scope>
    <source>
        <strain evidence="3">So ce56</strain>
    </source>
</reference>
<keyword evidence="3" id="KW-1185">Reference proteome</keyword>
<name>A9GLN4_SORC5</name>
<dbReference type="HOGENOM" id="CLU_126013_0_0_7"/>
<evidence type="ECO:0000313" key="3">
    <source>
        <dbReference type="Proteomes" id="UP000002139"/>
    </source>
</evidence>
<feature type="compositionally biased region" description="Gly residues" evidence="1">
    <location>
        <begin position="14"/>
        <end position="43"/>
    </location>
</feature>
<dbReference type="KEGG" id="scl:sce0142"/>
<dbReference type="BioCyc" id="SCEL448385:SCE_RS00725-MONOMER"/>
<evidence type="ECO:0000256" key="1">
    <source>
        <dbReference type="SAM" id="MobiDB-lite"/>
    </source>
</evidence>
<protein>
    <submittedName>
        <fullName evidence="2">Uncharacterized protein</fullName>
    </submittedName>
</protein>
<proteinExistence type="predicted"/>
<dbReference type="STRING" id="448385.sce0142"/>